<dbReference type="Proteomes" id="UP001597402">
    <property type="component" value="Unassembled WGS sequence"/>
</dbReference>
<dbReference type="InterPro" id="IPR036388">
    <property type="entry name" value="WH-like_DNA-bd_sf"/>
</dbReference>
<accession>A0ABW4XER3</accession>
<reference evidence="2" key="1">
    <citation type="journal article" date="2019" name="Int. J. Syst. Evol. Microbiol.">
        <title>The Global Catalogue of Microorganisms (GCM) 10K type strain sequencing project: providing services to taxonomists for standard genome sequencing and annotation.</title>
        <authorList>
            <consortium name="The Broad Institute Genomics Platform"/>
            <consortium name="The Broad Institute Genome Sequencing Center for Infectious Disease"/>
            <person name="Wu L."/>
            <person name="Ma J."/>
        </authorList>
    </citation>
    <scope>NUCLEOTIDE SEQUENCE [LARGE SCALE GENOMIC DNA]</scope>
    <source>
        <strain evidence="2">JCM 3338</strain>
    </source>
</reference>
<dbReference type="SUPFAM" id="SSF46785">
    <property type="entry name" value="Winged helix' DNA-binding domain"/>
    <property type="match status" value="1"/>
</dbReference>
<sequence length="179" mass="19252">MASADLLLHPVRLRVVMAFLGDRTLTTADLRAELPDVPVATLYRHVSALADAGVLAVVGERKVRGAAERSFRLELEAAAVGPGEAATMTPDEHRRAFTAFAAALVSAFDRYLDRAAADGGSPDLAADRVGYRQAAVWVTDEEFDEMHAELAAALRARMAHRPGGGRRRRLVSTVHLPAD</sequence>
<dbReference type="Pfam" id="PF12840">
    <property type="entry name" value="HTH_20"/>
    <property type="match status" value="1"/>
</dbReference>
<dbReference type="Gene3D" id="6.10.140.2180">
    <property type="match status" value="1"/>
</dbReference>
<dbReference type="Gene3D" id="1.10.10.10">
    <property type="entry name" value="Winged helix-like DNA-binding domain superfamily/Winged helix DNA-binding domain"/>
    <property type="match status" value="1"/>
</dbReference>
<comment type="caution">
    <text evidence="1">The sequence shown here is derived from an EMBL/GenBank/DDBJ whole genome shotgun (WGS) entry which is preliminary data.</text>
</comment>
<organism evidence="1 2">
    <name type="scientific">Blastococcus deserti</name>
    <dbReference type="NCBI Taxonomy" id="2259033"/>
    <lineage>
        <taxon>Bacteria</taxon>
        <taxon>Bacillati</taxon>
        <taxon>Actinomycetota</taxon>
        <taxon>Actinomycetes</taxon>
        <taxon>Geodermatophilales</taxon>
        <taxon>Geodermatophilaceae</taxon>
        <taxon>Blastococcus</taxon>
    </lineage>
</organism>
<gene>
    <name evidence="1" type="ORF">ACFSHS_20385</name>
</gene>
<proteinExistence type="predicted"/>
<evidence type="ECO:0000313" key="1">
    <source>
        <dbReference type="EMBL" id="MFD2093930.1"/>
    </source>
</evidence>
<protein>
    <submittedName>
        <fullName evidence="1">Helix-turn-helix domain-containing protein</fullName>
    </submittedName>
</protein>
<dbReference type="InterPro" id="IPR036390">
    <property type="entry name" value="WH_DNA-bd_sf"/>
</dbReference>
<name>A0ABW4XER3_9ACTN</name>
<dbReference type="EMBL" id="JBHUHP010000030">
    <property type="protein sequence ID" value="MFD2093930.1"/>
    <property type="molecule type" value="Genomic_DNA"/>
</dbReference>
<dbReference type="RefSeq" id="WP_376880147.1">
    <property type="nucleotide sequence ID" value="NZ_JBHUHP010000030.1"/>
</dbReference>
<evidence type="ECO:0000313" key="2">
    <source>
        <dbReference type="Proteomes" id="UP001597402"/>
    </source>
</evidence>
<keyword evidence="2" id="KW-1185">Reference proteome</keyword>